<accession>A0ABV9LNZ4</accession>
<reference evidence="3" key="1">
    <citation type="journal article" date="2019" name="Int. J. Syst. Evol. Microbiol.">
        <title>The Global Catalogue of Microorganisms (GCM) 10K type strain sequencing project: providing services to taxonomists for standard genome sequencing and annotation.</title>
        <authorList>
            <consortium name="The Broad Institute Genomics Platform"/>
            <consortium name="The Broad Institute Genome Sequencing Center for Infectious Disease"/>
            <person name="Wu L."/>
            <person name="Ma J."/>
        </authorList>
    </citation>
    <scope>NUCLEOTIDE SEQUENCE [LARGE SCALE GENOMIC DNA]</scope>
    <source>
        <strain evidence="3">CCUG 62763</strain>
    </source>
</reference>
<dbReference type="EMBL" id="JBHSGR010000019">
    <property type="protein sequence ID" value="MFC4695077.1"/>
    <property type="molecule type" value="Genomic_DNA"/>
</dbReference>
<sequence length="98" mass="9846">MTSLGPVPGLLALGVSGLALVAGVVALASTRRPRLALAVFLDLLLAAGLLRLATEPTWSSVGTAAAVVALRRVIGAGLRAGGRALSPPPSRTTPDRTR</sequence>
<proteinExistence type="predicted"/>
<keyword evidence="1" id="KW-1133">Transmembrane helix</keyword>
<keyword evidence="3" id="KW-1185">Reference proteome</keyword>
<evidence type="ECO:0000256" key="1">
    <source>
        <dbReference type="SAM" id="Phobius"/>
    </source>
</evidence>
<comment type="caution">
    <text evidence="2">The sequence shown here is derived from an EMBL/GenBank/DDBJ whole genome shotgun (WGS) entry which is preliminary data.</text>
</comment>
<name>A0ABV9LNZ4_9ACTN</name>
<dbReference type="Proteomes" id="UP001596025">
    <property type="component" value="Unassembled WGS sequence"/>
</dbReference>
<keyword evidence="1" id="KW-0472">Membrane</keyword>
<evidence type="ECO:0000313" key="2">
    <source>
        <dbReference type="EMBL" id="MFC4695077.1"/>
    </source>
</evidence>
<keyword evidence="1" id="KW-0812">Transmembrane</keyword>
<protein>
    <submittedName>
        <fullName evidence="2">DUF1622 domain-containing protein</fullName>
    </submittedName>
</protein>
<dbReference type="Pfam" id="PF07784">
    <property type="entry name" value="DUF1622"/>
    <property type="match status" value="1"/>
</dbReference>
<dbReference type="InterPro" id="IPR012427">
    <property type="entry name" value="DUF1622"/>
</dbReference>
<gene>
    <name evidence="2" type="ORF">ACFO3M_16885</name>
</gene>
<evidence type="ECO:0000313" key="3">
    <source>
        <dbReference type="Proteomes" id="UP001596025"/>
    </source>
</evidence>
<feature type="transmembrane region" description="Helical" evidence="1">
    <location>
        <begin position="35"/>
        <end position="53"/>
    </location>
</feature>
<dbReference type="RefSeq" id="WP_387991287.1">
    <property type="nucleotide sequence ID" value="NZ_JBHSGR010000019.1"/>
</dbReference>
<feature type="transmembrane region" description="Helical" evidence="1">
    <location>
        <begin position="6"/>
        <end position="28"/>
    </location>
</feature>
<organism evidence="2 3">
    <name type="scientific">Geodermatophilus arenarius</name>
    <dbReference type="NCBI Taxonomy" id="1137990"/>
    <lineage>
        <taxon>Bacteria</taxon>
        <taxon>Bacillati</taxon>
        <taxon>Actinomycetota</taxon>
        <taxon>Actinomycetes</taxon>
        <taxon>Geodermatophilales</taxon>
        <taxon>Geodermatophilaceae</taxon>
        <taxon>Geodermatophilus</taxon>
    </lineage>
</organism>